<keyword evidence="4" id="KW-0805">Transcription regulation</keyword>
<comment type="subcellular location">
    <subcellularLocation>
        <location evidence="1">Membrane</location>
        <topology evidence="1">Single-pass membrane protein</topology>
    </subcellularLocation>
</comment>
<protein>
    <submittedName>
        <fullName evidence="9">Anti-sigma factor RsiW</fullName>
    </submittedName>
</protein>
<keyword evidence="2 7" id="KW-0812">Transmembrane</keyword>
<comment type="caution">
    <text evidence="9">The sequence shown here is derived from an EMBL/GenBank/DDBJ whole genome shotgun (WGS) entry which is preliminary data.</text>
</comment>
<organism evidence="9 10">
    <name type="scientific">Modestobacter versicolor</name>
    <dbReference type="NCBI Taxonomy" id="429133"/>
    <lineage>
        <taxon>Bacteria</taxon>
        <taxon>Bacillati</taxon>
        <taxon>Actinomycetota</taxon>
        <taxon>Actinomycetes</taxon>
        <taxon>Geodermatophilales</taxon>
        <taxon>Geodermatophilaceae</taxon>
        <taxon>Modestobacter</taxon>
    </lineage>
</organism>
<evidence type="ECO:0000313" key="9">
    <source>
        <dbReference type="EMBL" id="MBB3678346.1"/>
    </source>
</evidence>
<dbReference type="GO" id="GO:0006417">
    <property type="term" value="P:regulation of translation"/>
    <property type="evidence" value="ECO:0007669"/>
    <property type="project" value="TreeGrafter"/>
</dbReference>
<dbReference type="EMBL" id="JACIBU010000002">
    <property type="protein sequence ID" value="MBB3678346.1"/>
    <property type="molecule type" value="Genomic_DNA"/>
</dbReference>
<keyword evidence="6" id="KW-0804">Transcription</keyword>
<dbReference type="Gene3D" id="1.10.10.1320">
    <property type="entry name" value="Anti-sigma factor, zinc-finger domain"/>
    <property type="match status" value="1"/>
</dbReference>
<feature type="domain" description="Putative zinc-finger" evidence="8">
    <location>
        <begin position="13"/>
        <end position="43"/>
    </location>
</feature>
<dbReference type="Pfam" id="PF13490">
    <property type="entry name" value="zf-HC2"/>
    <property type="match status" value="1"/>
</dbReference>
<dbReference type="InterPro" id="IPR041916">
    <property type="entry name" value="Anti_sigma_zinc_sf"/>
</dbReference>
<gene>
    <name evidence="9" type="ORF">FHX36_004135</name>
</gene>
<evidence type="ECO:0000256" key="6">
    <source>
        <dbReference type="ARBA" id="ARBA00023163"/>
    </source>
</evidence>
<keyword evidence="3 7" id="KW-1133">Transmembrane helix</keyword>
<dbReference type="AlphaFoldDB" id="A0A839YA65"/>
<proteinExistence type="predicted"/>
<name>A0A839YA65_9ACTN</name>
<evidence type="ECO:0000256" key="2">
    <source>
        <dbReference type="ARBA" id="ARBA00022692"/>
    </source>
</evidence>
<dbReference type="InterPro" id="IPR027383">
    <property type="entry name" value="Znf_put"/>
</dbReference>
<evidence type="ECO:0000256" key="3">
    <source>
        <dbReference type="ARBA" id="ARBA00022989"/>
    </source>
</evidence>
<evidence type="ECO:0000256" key="5">
    <source>
        <dbReference type="ARBA" id="ARBA00023136"/>
    </source>
</evidence>
<evidence type="ECO:0000256" key="4">
    <source>
        <dbReference type="ARBA" id="ARBA00023015"/>
    </source>
</evidence>
<evidence type="ECO:0000256" key="1">
    <source>
        <dbReference type="ARBA" id="ARBA00004167"/>
    </source>
</evidence>
<dbReference type="PANTHER" id="PTHR37461">
    <property type="entry name" value="ANTI-SIGMA-K FACTOR RSKA"/>
    <property type="match status" value="1"/>
</dbReference>
<evidence type="ECO:0000259" key="8">
    <source>
        <dbReference type="Pfam" id="PF13490"/>
    </source>
</evidence>
<evidence type="ECO:0000313" key="10">
    <source>
        <dbReference type="Proteomes" id="UP000580718"/>
    </source>
</evidence>
<evidence type="ECO:0000256" key="7">
    <source>
        <dbReference type="SAM" id="Phobius"/>
    </source>
</evidence>
<feature type="transmembrane region" description="Helical" evidence="7">
    <location>
        <begin position="102"/>
        <end position="121"/>
    </location>
</feature>
<dbReference type="Proteomes" id="UP000580718">
    <property type="component" value="Unassembled WGS sequence"/>
</dbReference>
<dbReference type="RefSeq" id="WP_183514286.1">
    <property type="nucleotide sequence ID" value="NZ_JACIBU010000002.1"/>
</dbReference>
<dbReference type="GO" id="GO:0016989">
    <property type="term" value="F:sigma factor antagonist activity"/>
    <property type="evidence" value="ECO:0007669"/>
    <property type="project" value="TreeGrafter"/>
</dbReference>
<dbReference type="GO" id="GO:0016020">
    <property type="term" value="C:membrane"/>
    <property type="evidence" value="ECO:0007669"/>
    <property type="project" value="UniProtKB-SubCell"/>
</dbReference>
<keyword evidence="5 7" id="KW-0472">Membrane</keyword>
<accession>A0A839YA65</accession>
<sequence length="227" mass="23357">MSDLPRDAHRGLREQLGVYALGHGTPAERAAVRAHLDGCAACRAELRELAPLASRLADVDPARLDELPGPPPGLGDAVLARIAAEGARPADLAARRSRRTRLAAVAAAVAIAAAAFGVGWLSRPVPPAPPLEQVAVEVAAQGVRATADVVPHTWGVEVKLSGEGFAAGEVYRLSVRDEAGNEVPAGEFLGVGAQQLDCNLNSSVLREDAAGFEVVDASGAVVLSSTF</sequence>
<reference evidence="9 10" key="1">
    <citation type="submission" date="2020-08" db="EMBL/GenBank/DDBJ databases">
        <title>Sequencing the genomes of 1000 actinobacteria strains.</title>
        <authorList>
            <person name="Klenk H.-P."/>
        </authorList>
    </citation>
    <scope>NUCLEOTIDE SEQUENCE [LARGE SCALE GENOMIC DNA]</scope>
    <source>
        <strain evidence="9 10">DSM 16678</strain>
    </source>
</reference>
<dbReference type="PANTHER" id="PTHR37461:SF1">
    <property type="entry name" value="ANTI-SIGMA-K FACTOR RSKA"/>
    <property type="match status" value="1"/>
</dbReference>
<dbReference type="InterPro" id="IPR051474">
    <property type="entry name" value="Anti-sigma-K/W_factor"/>
</dbReference>